<name>A0ABR3J9F6_9AGAR</name>
<feature type="signal peptide" evidence="3">
    <location>
        <begin position="1"/>
        <end position="24"/>
    </location>
</feature>
<keyword evidence="2" id="KW-0472">Membrane</keyword>
<dbReference type="Proteomes" id="UP001556367">
    <property type="component" value="Unassembled WGS sequence"/>
</dbReference>
<feature type="transmembrane region" description="Helical" evidence="2">
    <location>
        <begin position="178"/>
        <end position="197"/>
    </location>
</feature>
<keyword evidence="2" id="KW-1133">Transmembrane helix</keyword>
<accession>A0ABR3J9F6</accession>
<reference evidence="5" key="1">
    <citation type="submission" date="2024-06" db="EMBL/GenBank/DDBJ databases">
        <title>Multi-omics analyses provide insights into the biosynthesis of the anticancer antibiotic pleurotin in Hohenbuehelia grisea.</title>
        <authorList>
            <person name="Weaver J.A."/>
            <person name="Alberti F."/>
        </authorList>
    </citation>
    <scope>NUCLEOTIDE SEQUENCE [LARGE SCALE GENOMIC DNA]</scope>
    <source>
        <strain evidence="5">T-177</strain>
    </source>
</reference>
<evidence type="ECO:0000256" key="2">
    <source>
        <dbReference type="SAM" id="Phobius"/>
    </source>
</evidence>
<evidence type="ECO:0000256" key="1">
    <source>
        <dbReference type="SAM" id="MobiDB-lite"/>
    </source>
</evidence>
<feature type="region of interest" description="Disordered" evidence="1">
    <location>
        <begin position="122"/>
        <end position="147"/>
    </location>
</feature>
<keyword evidence="3" id="KW-0732">Signal</keyword>
<keyword evidence="5" id="KW-1185">Reference proteome</keyword>
<evidence type="ECO:0000313" key="5">
    <source>
        <dbReference type="Proteomes" id="UP001556367"/>
    </source>
</evidence>
<evidence type="ECO:0000256" key="3">
    <source>
        <dbReference type="SAM" id="SignalP"/>
    </source>
</evidence>
<protein>
    <submittedName>
        <fullName evidence="4">Uncharacterized protein</fullName>
    </submittedName>
</protein>
<gene>
    <name evidence="4" type="ORF">HGRIS_006574</name>
</gene>
<proteinExistence type="predicted"/>
<feature type="chain" id="PRO_5046499349" evidence="3">
    <location>
        <begin position="25"/>
        <end position="198"/>
    </location>
</feature>
<feature type="compositionally biased region" description="Low complexity" evidence="1">
    <location>
        <begin position="122"/>
        <end position="132"/>
    </location>
</feature>
<sequence>MAHLNLRFQVLILFFVAFARHAAAYFVVTTPTTNTVWKNGAANGVSWRKGVLDGIDHFDVQLTRMGQNGLFFIARNVEATTTSFNIFMQDVPPADDYYLLFVNSTHGVMHATSKKFTISGSSDSASSSNDASPVNGAPTVTVSGGPHPTKQSYATTFAAVANLASRVHASSLLAGNPALGWGVASLIAAFISGICMLL</sequence>
<keyword evidence="2" id="KW-0812">Transmembrane</keyword>
<evidence type="ECO:0000313" key="4">
    <source>
        <dbReference type="EMBL" id="KAL0952284.1"/>
    </source>
</evidence>
<dbReference type="EMBL" id="JASNQZ010000010">
    <property type="protein sequence ID" value="KAL0952284.1"/>
    <property type="molecule type" value="Genomic_DNA"/>
</dbReference>
<organism evidence="4 5">
    <name type="scientific">Hohenbuehelia grisea</name>
    <dbReference type="NCBI Taxonomy" id="104357"/>
    <lineage>
        <taxon>Eukaryota</taxon>
        <taxon>Fungi</taxon>
        <taxon>Dikarya</taxon>
        <taxon>Basidiomycota</taxon>
        <taxon>Agaricomycotina</taxon>
        <taxon>Agaricomycetes</taxon>
        <taxon>Agaricomycetidae</taxon>
        <taxon>Agaricales</taxon>
        <taxon>Pleurotineae</taxon>
        <taxon>Pleurotaceae</taxon>
        <taxon>Hohenbuehelia</taxon>
    </lineage>
</organism>
<comment type="caution">
    <text evidence="4">The sequence shown here is derived from an EMBL/GenBank/DDBJ whole genome shotgun (WGS) entry which is preliminary data.</text>
</comment>